<evidence type="ECO:0000256" key="2">
    <source>
        <dbReference type="ARBA" id="ARBA00005005"/>
    </source>
</evidence>
<feature type="domain" description="3-hydroxyacyl-CoA dehydrogenase C-terminal" evidence="16">
    <location>
        <begin position="488"/>
        <end position="581"/>
    </location>
</feature>
<evidence type="ECO:0000256" key="10">
    <source>
        <dbReference type="ARBA" id="ARBA00023140"/>
    </source>
</evidence>
<dbReference type="SUPFAM" id="SSF48179">
    <property type="entry name" value="6-phosphogluconate dehydrogenase C-terminal domain-like"/>
    <property type="match status" value="2"/>
</dbReference>
<comment type="subcellular location">
    <subcellularLocation>
        <location evidence="1">Peroxisome</location>
    </subcellularLocation>
</comment>
<comment type="subunit">
    <text evidence="4">Monomer.</text>
</comment>
<evidence type="ECO:0000256" key="9">
    <source>
        <dbReference type="ARBA" id="ARBA00023098"/>
    </source>
</evidence>
<keyword evidence="7" id="KW-0560">Oxidoreductase</keyword>
<comment type="catalytic activity">
    <reaction evidence="14">
        <text>a (3S)-3-hydroxyacyl-CoA + NAD(+) = a 3-oxoacyl-CoA + NADH + H(+)</text>
        <dbReference type="Rhea" id="RHEA:22432"/>
        <dbReference type="ChEBI" id="CHEBI:15378"/>
        <dbReference type="ChEBI" id="CHEBI:57318"/>
        <dbReference type="ChEBI" id="CHEBI:57540"/>
        <dbReference type="ChEBI" id="CHEBI:57945"/>
        <dbReference type="ChEBI" id="CHEBI:90726"/>
        <dbReference type="EC" id="1.1.1.35"/>
    </reaction>
</comment>
<dbReference type="SUPFAM" id="SSF51735">
    <property type="entry name" value="NAD(P)-binding Rossmann-fold domains"/>
    <property type="match status" value="1"/>
</dbReference>
<evidence type="ECO:0000256" key="14">
    <source>
        <dbReference type="ARBA" id="ARBA00049556"/>
    </source>
</evidence>
<feature type="domain" description="3-hydroxyacyl-CoA dehydrogenase NAD binding" evidence="17">
    <location>
        <begin position="307"/>
        <end position="483"/>
    </location>
</feature>
<evidence type="ECO:0000256" key="6">
    <source>
        <dbReference type="ARBA" id="ARBA00022963"/>
    </source>
</evidence>
<dbReference type="RefSeq" id="WP_250198341.1">
    <property type="nucleotide sequence ID" value="NZ_CP097636.1"/>
</dbReference>
<dbReference type="InterPro" id="IPR029045">
    <property type="entry name" value="ClpP/crotonase-like_dom_sf"/>
</dbReference>
<dbReference type="Gene3D" id="3.40.50.720">
    <property type="entry name" value="NAD(P)-binding Rossmann-like Domain"/>
    <property type="match status" value="1"/>
</dbReference>
<dbReference type="CDD" id="cd06558">
    <property type="entry name" value="crotonase-like"/>
    <property type="match status" value="1"/>
</dbReference>
<dbReference type="PANTHER" id="PTHR23309:SF49">
    <property type="entry name" value="PEROXISOMAL BIFUNCTIONAL ENZYME"/>
    <property type="match status" value="1"/>
</dbReference>
<accession>A0ABY4SCD1</accession>
<dbReference type="InterPro" id="IPR036291">
    <property type="entry name" value="NAD(P)-bd_dom_sf"/>
</dbReference>
<dbReference type="InterPro" id="IPR018376">
    <property type="entry name" value="Enoyl-CoA_hyd/isom_CS"/>
</dbReference>
<evidence type="ECO:0000256" key="13">
    <source>
        <dbReference type="ARBA" id="ARBA00023268"/>
    </source>
</evidence>
<keyword evidence="6" id="KW-0442">Lipid degradation</keyword>
<keyword evidence="13" id="KW-0511">Multifunctional enzyme</keyword>
<evidence type="ECO:0000259" key="17">
    <source>
        <dbReference type="Pfam" id="PF02737"/>
    </source>
</evidence>
<evidence type="ECO:0000256" key="12">
    <source>
        <dbReference type="ARBA" id="ARBA00023239"/>
    </source>
</evidence>
<evidence type="ECO:0000256" key="15">
    <source>
        <dbReference type="RuleBase" id="RU003707"/>
    </source>
</evidence>
<evidence type="ECO:0000259" key="16">
    <source>
        <dbReference type="Pfam" id="PF00725"/>
    </source>
</evidence>
<evidence type="ECO:0000256" key="7">
    <source>
        <dbReference type="ARBA" id="ARBA00023002"/>
    </source>
</evidence>
<dbReference type="InterPro" id="IPR001753">
    <property type="entry name" value="Enoyl-CoA_hydra/iso"/>
</dbReference>
<dbReference type="InterPro" id="IPR006176">
    <property type="entry name" value="3-OHacyl-CoA_DH_NAD-bd"/>
</dbReference>
<reference evidence="18" key="1">
    <citation type="submission" date="2022-05" db="EMBL/GenBank/DDBJ databases">
        <title>An RpoN-dependent PEP-CTERM gene is involved in floc formation of an Aquincola tertiaricarbonis strain.</title>
        <authorList>
            <person name="Qiu D."/>
            <person name="Xia M."/>
        </authorList>
    </citation>
    <scope>NUCLEOTIDE SEQUENCE</scope>
    <source>
        <strain evidence="18">RN12</strain>
    </source>
</reference>
<dbReference type="Gene3D" id="1.10.1040.50">
    <property type="match status" value="1"/>
</dbReference>
<evidence type="ECO:0000256" key="11">
    <source>
        <dbReference type="ARBA" id="ARBA00023235"/>
    </source>
</evidence>
<proteinExistence type="inferred from homology"/>
<feature type="domain" description="3-hydroxyacyl-CoA dehydrogenase C-terminal" evidence="16">
    <location>
        <begin position="618"/>
        <end position="703"/>
    </location>
</feature>
<organism evidence="18 19">
    <name type="scientific">Aquincola tertiaricarbonis</name>
    <dbReference type="NCBI Taxonomy" id="391953"/>
    <lineage>
        <taxon>Bacteria</taxon>
        <taxon>Pseudomonadati</taxon>
        <taxon>Pseudomonadota</taxon>
        <taxon>Betaproteobacteria</taxon>
        <taxon>Burkholderiales</taxon>
        <taxon>Sphaerotilaceae</taxon>
        <taxon>Aquincola</taxon>
    </lineage>
</organism>
<dbReference type="Proteomes" id="UP001056201">
    <property type="component" value="Chromosome 2"/>
</dbReference>
<comment type="similarity">
    <text evidence="3">In the N-terminal section; belongs to the enoyl-CoA hydratase/isomerase family.</text>
</comment>
<evidence type="ECO:0000256" key="5">
    <source>
        <dbReference type="ARBA" id="ARBA00022832"/>
    </source>
</evidence>
<dbReference type="Pfam" id="PF00378">
    <property type="entry name" value="ECH_1"/>
    <property type="match status" value="1"/>
</dbReference>
<dbReference type="Gene3D" id="3.90.226.10">
    <property type="entry name" value="2-enoyl-CoA Hydratase, Chain A, domain 1"/>
    <property type="match status" value="1"/>
</dbReference>
<keyword evidence="11" id="KW-0413">Isomerase</keyword>
<dbReference type="EMBL" id="CP097636">
    <property type="protein sequence ID" value="URI10134.1"/>
    <property type="molecule type" value="Genomic_DNA"/>
</dbReference>
<sequence length="712" mass="75998">MVQEATSSAAEANPVSTELRGKILLVTVDNPPVNALGVAVRRGLMAAIEAADANPAVGAVLIVGAGRNFIAGADIREFGLPPQPPLLTEVCSRIEASRKPVIAAIHGAALGGGLEVALGAHYRIAVASAKLGLPEVALGLLPGAGGTQRAPRLVGAAAALDIILSGRHVGAAEALKLGLIDRVAQSDDTLAEGLAYAQELLAAQAGPRRSRDAQALADRATAQAAIDAARADVQKKQRHLFSPHKIVEAVQAALDKPFDEALKLERQFFMQCLDSPQRAGLIHAFFAEREVAKVPEAAAAQPRPFKTIGVVGGGTMGAGIAVAALDAGLPVTMVERDQVSIDRGRANVEKVYDGLVAKGRMTVEGQAAVMARFTGSTDYAAFKDVDLVIEAVFEDIEVKKAVFAELDRVCKPGAVLATNTSYLDIDAIAASISRPQDVIGLHFFSPANIMKLLEIVVPAKVSADVVATAFELAKKLKKVPVRAGVCDGFIGNRILAVYRQAADYLMEDGASPYEIDAAVREFGYPMGPFQVSDLAGGDIGWATRKRKAATRNPAARYVQIADRICERGWFGQKTQRGWYQYPQGSRSGQQDPEVLAIVDAERQRAGITPRSFSSDEIIRRYMAAMINEGANVVHQRIALRPLDVDVTFLYGYGFPRFRGGPMKYADMVGLDKVLADIREFAKEDPLFWQPSPLLVQLVEEGKNFESLNKAAA</sequence>
<dbReference type="PROSITE" id="PS00166">
    <property type="entry name" value="ENOYL_COA_HYDRATASE"/>
    <property type="match status" value="1"/>
</dbReference>
<dbReference type="Pfam" id="PF00725">
    <property type="entry name" value="3HCDH"/>
    <property type="match status" value="2"/>
</dbReference>
<dbReference type="InterPro" id="IPR008927">
    <property type="entry name" value="6-PGluconate_DH-like_C_sf"/>
</dbReference>
<evidence type="ECO:0000256" key="4">
    <source>
        <dbReference type="ARBA" id="ARBA00011245"/>
    </source>
</evidence>
<keyword evidence="10" id="KW-0576">Peroxisome</keyword>
<evidence type="ECO:0000313" key="18">
    <source>
        <dbReference type="EMBL" id="URI10134.1"/>
    </source>
</evidence>
<keyword evidence="12" id="KW-0456">Lyase</keyword>
<comment type="pathway">
    <text evidence="2">Lipid metabolism; fatty acid beta-oxidation.</text>
</comment>
<comment type="similarity">
    <text evidence="15">Belongs to the enoyl-CoA hydratase/isomerase family.</text>
</comment>
<protein>
    <submittedName>
        <fullName evidence="18">3-hydroxyacyl-CoA dehydrogenase NAD-binding domain-containing protein</fullName>
    </submittedName>
</protein>
<name>A0ABY4SCD1_AQUTE</name>
<evidence type="ECO:0000313" key="19">
    <source>
        <dbReference type="Proteomes" id="UP001056201"/>
    </source>
</evidence>
<evidence type="ECO:0000256" key="1">
    <source>
        <dbReference type="ARBA" id="ARBA00004275"/>
    </source>
</evidence>
<evidence type="ECO:0000256" key="8">
    <source>
        <dbReference type="ARBA" id="ARBA00023027"/>
    </source>
</evidence>
<dbReference type="SUPFAM" id="SSF52096">
    <property type="entry name" value="ClpP/crotonase"/>
    <property type="match status" value="1"/>
</dbReference>
<dbReference type="PANTHER" id="PTHR23309">
    <property type="entry name" value="3-HYDROXYACYL-COA DEHYROGENASE"/>
    <property type="match status" value="1"/>
</dbReference>
<dbReference type="Pfam" id="PF02737">
    <property type="entry name" value="3HCDH_N"/>
    <property type="match status" value="1"/>
</dbReference>
<keyword evidence="9" id="KW-0443">Lipid metabolism</keyword>
<gene>
    <name evidence="18" type="ORF">MW290_31870</name>
</gene>
<evidence type="ECO:0000256" key="3">
    <source>
        <dbReference type="ARBA" id="ARBA00008750"/>
    </source>
</evidence>
<keyword evidence="5" id="KW-0276">Fatty acid metabolism</keyword>
<dbReference type="InterPro" id="IPR006108">
    <property type="entry name" value="3HC_DH_C"/>
</dbReference>
<keyword evidence="19" id="KW-1185">Reference proteome</keyword>
<keyword evidence="8" id="KW-0520">NAD</keyword>